<feature type="transmembrane region" description="Helical" evidence="5">
    <location>
        <begin position="273"/>
        <end position="295"/>
    </location>
</feature>
<dbReference type="InterPro" id="IPR006214">
    <property type="entry name" value="Bax_inhibitor_1-related"/>
</dbReference>
<feature type="transmembrane region" description="Helical" evidence="5">
    <location>
        <begin position="121"/>
        <end position="140"/>
    </location>
</feature>
<feature type="transmembrane region" description="Helical" evidence="5">
    <location>
        <begin position="179"/>
        <end position="197"/>
    </location>
</feature>
<evidence type="ECO:0000256" key="4">
    <source>
        <dbReference type="ARBA" id="ARBA00023136"/>
    </source>
</evidence>
<dbReference type="CDD" id="cd10428">
    <property type="entry name" value="LFG_like"/>
    <property type="match status" value="1"/>
</dbReference>
<reference evidence="7" key="2">
    <citation type="submission" date="2020-11" db="EMBL/GenBank/DDBJ databases">
        <authorList>
            <person name="McCartney M.A."/>
            <person name="Auch B."/>
            <person name="Kono T."/>
            <person name="Mallez S."/>
            <person name="Becker A."/>
            <person name="Gohl D.M."/>
            <person name="Silverstein K.A.T."/>
            <person name="Koren S."/>
            <person name="Bechman K.B."/>
            <person name="Herman A."/>
            <person name="Abrahante J.E."/>
            <person name="Garbe J."/>
        </authorList>
    </citation>
    <scope>NUCLEOTIDE SEQUENCE</scope>
    <source>
        <strain evidence="7">Duluth1</strain>
        <tissue evidence="7">Whole animal</tissue>
    </source>
</reference>
<evidence type="ECO:0000313" key="7">
    <source>
        <dbReference type="EMBL" id="KAH3826783.1"/>
    </source>
</evidence>
<keyword evidence="2 5" id="KW-0812">Transmembrane</keyword>
<dbReference type="GO" id="GO:0016020">
    <property type="term" value="C:membrane"/>
    <property type="evidence" value="ECO:0007669"/>
    <property type="project" value="UniProtKB-SubCell"/>
</dbReference>
<comment type="caution">
    <text evidence="7">The sequence shown here is derived from an EMBL/GenBank/DDBJ whole genome shotgun (WGS) entry which is preliminary data.</text>
</comment>
<feature type="region of interest" description="Disordered" evidence="6">
    <location>
        <begin position="1"/>
        <end position="45"/>
    </location>
</feature>
<keyword evidence="4 5" id="KW-0472">Membrane</keyword>
<organism evidence="7 8">
    <name type="scientific">Dreissena polymorpha</name>
    <name type="common">Zebra mussel</name>
    <name type="synonym">Mytilus polymorpha</name>
    <dbReference type="NCBI Taxonomy" id="45954"/>
    <lineage>
        <taxon>Eukaryota</taxon>
        <taxon>Metazoa</taxon>
        <taxon>Spiralia</taxon>
        <taxon>Lophotrochozoa</taxon>
        <taxon>Mollusca</taxon>
        <taxon>Bivalvia</taxon>
        <taxon>Autobranchia</taxon>
        <taxon>Heteroconchia</taxon>
        <taxon>Euheterodonta</taxon>
        <taxon>Imparidentia</taxon>
        <taxon>Neoheterodontei</taxon>
        <taxon>Myida</taxon>
        <taxon>Dreissenoidea</taxon>
        <taxon>Dreissenidae</taxon>
        <taxon>Dreissena</taxon>
    </lineage>
</organism>
<dbReference type="GO" id="GO:0005794">
    <property type="term" value="C:Golgi apparatus"/>
    <property type="evidence" value="ECO:0007669"/>
    <property type="project" value="TreeGrafter"/>
</dbReference>
<gene>
    <name evidence="7" type="ORF">DPMN_128695</name>
</gene>
<sequence length="299" mass="33102">MFNASDASKPEPPQYNSLYPPEGKVSSSISDPAYPPPPSYPPPTSPLPVPAPQSPVFGLGNNRVDVEEQFNTNSFSDAAVRRGFIRRVYLLLFAMLMFTFAIVMVFTLVQPISTFVRKNPAFFYSSFGVLFLVFLLIFFIKDTYGRKHPWNLILLGVFTLAFTYMAATLSSFFTTDSVIVAAAMTAAICLSITLFSIQTKIDFTLCSSLIFCVCLVLLYFAIACLVLRFGMVNGRVLDAVYGGAFTLVMSLVLVIDTQQIVGGKRLEMNPEEYVFGALILYIDVIYIFILLLAAFGKSD</sequence>
<feature type="transmembrane region" description="Helical" evidence="5">
    <location>
        <begin position="88"/>
        <end position="109"/>
    </location>
</feature>
<dbReference type="AlphaFoldDB" id="A0A9D4H3M1"/>
<protein>
    <submittedName>
        <fullName evidence="7">Uncharacterized protein</fullName>
    </submittedName>
</protein>
<dbReference type="PANTHER" id="PTHR23291">
    <property type="entry name" value="BAX INHIBITOR-RELATED"/>
    <property type="match status" value="1"/>
</dbReference>
<evidence type="ECO:0000256" key="3">
    <source>
        <dbReference type="ARBA" id="ARBA00022989"/>
    </source>
</evidence>
<name>A0A9D4H3M1_DREPO</name>
<comment type="similarity">
    <text evidence="5">Belongs to the BI1 family.</text>
</comment>
<keyword evidence="8" id="KW-1185">Reference proteome</keyword>
<dbReference type="GO" id="GO:2001234">
    <property type="term" value="P:negative regulation of apoptotic signaling pathway"/>
    <property type="evidence" value="ECO:0007669"/>
    <property type="project" value="TreeGrafter"/>
</dbReference>
<evidence type="ECO:0000256" key="2">
    <source>
        <dbReference type="ARBA" id="ARBA00022692"/>
    </source>
</evidence>
<dbReference type="EMBL" id="JAIWYP010000005">
    <property type="protein sequence ID" value="KAH3826783.1"/>
    <property type="molecule type" value="Genomic_DNA"/>
</dbReference>
<evidence type="ECO:0000256" key="1">
    <source>
        <dbReference type="ARBA" id="ARBA00004141"/>
    </source>
</evidence>
<dbReference type="OrthoDB" id="7933078at2759"/>
<keyword evidence="3 5" id="KW-1133">Transmembrane helix</keyword>
<proteinExistence type="inferred from homology"/>
<dbReference type="GO" id="GO:0005783">
    <property type="term" value="C:endoplasmic reticulum"/>
    <property type="evidence" value="ECO:0007669"/>
    <property type="project" value="TreeGrafter"/>
</dbReference>
<evidence type="ECO:0000313" key="8">
    <source>
        <dbReference type="Proteomes" id="UP000828390"/>
    </source>
</evidence>
<accession>A0A9D4H3M1</accession>
<dbReference type="Proteomes" id="UP000828390">
    <property type="component" value="Unassembled WGS sequence"/>
</dbReference>
<evidence type="ECO:0000256" key="6">
    <source>
        <dbReference type="SAM" id="MobiDB-lite"/>
    </source>
</evidence>
<dbReference type="PANTHER" id="PTHR23291:SF127">
    <property type="entry name" value="PROTEIN LIFEGUARD 1-LIKE"/>
    <property type="match status" value="1"/>
</dbReference>
<feature type="transmembrane region" description="Helical" evidence="5">
    <location>
        <begin position="241"/>
        <end position="261"/>
    </location>
</feature>
<feature type="transmembrane region" description="Helical" evidence="5">
    <location>
        <begin position="152"/>
        <end position="173"/>
    </location>
</feature>
<evidence type="ECO:0000256" key="5">
    <source>
        <dbReference type="RuleBase" id="RU004379"/>
    </source>
</evidence>
<comment type="subcellular location">
    <subcellularLocation>
        <location evidence="1">Membrane</location>
        <topology evidence="1">Multi-pass membrane protein</topology>
    </subcellularLocation>
</comment>
<feature type="compositionally biased region" description="Pro residues" evidence="6">
    <location>
        <begin position="33"/>
        <end position="45"/>
    </location>
</feature>
<dbReference type="Pfam" id="PF01027">
    <property type="entry name" value="Bax1-I"/>
    <property type="match status" value="1"/>
</dbReference>
<reference evidence="7" key="1">
    <citation type="journal article" date="2019" name="bioRxiv">
        <title>The Genome of the Zebra Mussel, Dreissena polymorpha: A Resource for Invasive Species Research.</title>
        <authorList>
            <person name="McCartney M.A."/>
            <person name="Auch B."/>
            <person name="Kono T."/>
            <person name="Mallez S."/>
            <person name="Zhang Y."/>
            <person name="Obille A."/>
            <person name="Becker A."/>
            <person name="Abrahante J.E."/>
            <person name="Garbe J."/>
            <person name="Badalamenti J.P."/>
            <person name="Herman A."/>
            <person name="Mangelson H."/>
            <person name="Liachko I."/>
            <person name="Sullivan S."/>
            <person name="Sone E.D."/>
            <person name="Koren S."/>
            <person name="Silverstein K.A.T."/>
            <person name="Beckman K.B."/>
            <person name="Gohl D.M."/>
        </authorList>
    </citation>
    <scope>NUCLEOTIDE SEQUENCE</scope>
    <source>
        <strain evidence="7">Duluth1</strain>
        <tissue evidence="7">Whole animal</tissue>
    </source>
</reference>
<feature type="transmembrane region" description="Helical" evidence="5">
    <location>
        <begin position="209"/>
        <end position="229"/>
    </location>
</feature>